<evidence type="ECO:0000313" key="4">
    <source>
        <dbReference type="Proteomes" id="UP001158576"/>
    </source>
</evidence>
<evidence type="ECO:0000313" key="3">
    <source>
        <dbReference type="EMBL" id="CAG5086262.1"/>
    </source>
</evidence>
<keyword evidence="2" id="KW-1133">Transmembrane helix</keyword>
<keyword evidence="4" id="KW-1185">Reference proteome</keyword>
<gene>
    <name evidence="3" type="ORF">OKIOD_LOCUS2716</name>
</gene>
<evidence type="ECO:0000256" key="1">
    <source>
        <dbReference type="SAM" id="MobiDB-lite"/>
    </source>
</evidence>
<proteinExistence type="predicted"/>
<name>A0ABN7S167_OIKDI</name>
<sequence>MLRASLSITSLTLGFSDILMGQAIHQFCAAKNRQIQEYSINEQNNARQTTENNQQINPSSPISNQQIQTTTIQAPSLYQNPIHSPPPPEAQAQFAYISPPEPPPVYKTNEERLSWFTGAEAIMMMLNIAFAATCLYFLTVGLKICKKYDSNA</sequence>
<organism evidence="3 4">
    <name type="scientific">Oikopleura dioica</name>
    <name type="common">Tunicate</name>
    <dbReference type="NCBI Taxonomy" id="34765"/>
    <lineage>
        <taxon>Eukaryota</taxon>
        <taxon>Metazoa</taxon>
        <taxon>Chordata</taxon>
        <taxon>Tunicata</taxon>
        <taxon>Appendicularia</taxon>
        <taxon>Copelata</taxon>
        <taxon>Oikopleuridae</taxon>
        <taxon>Oikopleura</taxon>
    </lineage>
</organism>
<feature type="region of interest" description="Disordered" evidence="1">
    <location>
        <begin position="45"/>
        <end position="101"/>
    </location>
</feature>
<feature type="compositionally biased region" description="Low complexity" evidence="1">
    <location>
        <begin position="52"/>
        <end position="76"/>
    </location>
</feature>
<dbReference type="EMBL" id="OU015568">
    <property type="protein sequence ID" value="CAG5086262.1"/>
    <property type="molecule type" value="Genomic_DNA"/>
</dbReference>
<protein>
    <submittedName>
        <fullName evidence="3">Oidioi.mRNA.OKI2018_I69.PAR.g11158.t1.cds</fullName>
    </submittedName>
</protein>
<feature type="transmembrane region" description="Helical" evidence="2">
    <location>
        <begin position="113"/>
        <end position="138"/>
    </location>
</feature>
<accession>A0ABN7S167</accession>
<evidence type="ECO:0000256" key="2">
    <source>
        <dbReference type="SAM" id="Phobius"/>
    </source>
</evidence>
<dbReference type="Proteomes" id="UP001158576">
    <property type="component" value="Chromosome PAR"/>
</dbReference>
<keyword evidence="2" id="KW-0472">Membrane</keyword>
<keyword evidence="2" id="KW-0812">Transmembrane</keyword>
<reference evidence="3 4" key="1">
    <citation type="submission" date="2021-04" db="EMBL/GenBank/DDBJ databases">
        <authorList>
            <person name="Bliznina A."/>
        </authorList>
    </citation>
    <scope>NUCLEOTIDE SEQUENCE [LARGE SCALE GENOMIC DNA]</scope>
</reference>